<dbReference type="EMBL" id="JRYR02000001">
    <property type="protein sequence ID" value="OHX65797.1"/>
    <property type="molecule type" value="Genomic_DNA"/>
</dbReference>
<organism evidence="2 3">
    <name type="scientific">Flammeovirga pacifica</name>
    <dbReference type="NCBI Taxonomy" id="915059"/>
    <lineage>
        <taxon>Bacteria</taxon>
        <taxon>Pseudomonadati</taxon>
        <taxon>Bacteroidota</taxon>
        <taxon>Cytophagia</taxon>
        <taxon>Cytophagales</taxon>
        <taxon>Flammeovirgaceae</taxon>
        <taxon>Flammeovirga</taxon>
    </lineage>
</organism>
<keyword evidence="1" id="KW-0812">Transmembrane</keyword>
<keyword evidence="1" id="KW-0472">Membrane</keyword>
<evidence type="ECO:0000313" key="3">
    <source>
        <dbReference type="Proteomes" id="UP000179797"/>
    </source>
</evidence>
<dbReference type="Proteomes" id="UP000179797">
    <property type="component" value="Unassembled WGS sequence"/>
</dbReference>
<dbReference type="RefSeq" id="WP_044219334.1">
    <property type="nucleotide sequence ID" value="NZ_JRYR02000001.1"/>
</dbReference>
<feature type="transmembrane region" description="Helical" evidence="1">
    <location>
        <begin position="12"/>
        <end position="30"/>
    </location>
</feature>
<dbReference type="OrthoDB" id="9832090at2"/>
<dbReference type="AlphaFoldDB" id="A0A1S1YXR2"/>
<sequence>MNLNLNKKSKDILGVTVNLMTIIIFIYYQFCSPIRYTIGYVTKETLYSGKNPKRYKYRIGSEYYSVEFYSKNVSKKLIIEYLIKHPDLSSPKKLAPDSLRAPVNGGSWSYEEILELGFDIEKPFTLCD</sequence>
<protein>
    <submittedName>
        <fullName evidence="2">Uncharacterized protein</fullName>
    </submittedName>
</protein>
<name>A0A1S1YXR2_FLAPC</name>
<accession>A0A1S1YXR2</accession>
<proteinExistence type="predicted"/>
<reference evidence="2 3" key="1">
    <citation type="journal article" date="2012" name="Int. J. Syst. Evol. Microbiol.">
        <title>Flammeovirga pacifica sp. nov., isolated from deep-sea sediment.</title>
        <authorList>
            <person name="Xu H."/>
            <person name="Fu Y."/>
            <person name="Yang N."/>
            <person name="Ding Z."/>
            <person name="Lai Q."/>
            <person name="Zeng R."/>
        </authorList>
    </citation>
    <scope>NUCLEOTIDE SEQUENCE [LARGE SCALE GENOMIC DNA]</scope>
    <source>
        <strain evidence="3">DSM 24597 / LMG 26175 / WPAGA1</strain>
    </source>
</reference>
<dbReference type="STRING" id="915059.NH26_05250"/>
<evidence type="ECO:0000256" key="1">
    <source>
        <dbReference type="SAM" id="Phobius"/>
    </source>
</evidence>
<comment type="caution">
    <text evidence="2">The sequence shown here is derived from an EMBL/GenBank/DDBJ whole genome shotgun (WGS) entry which is preliminary data.</text>
</comment>
<evidence type="ECO:0000313" key="2">
    <source>
        <dbReference type="EMBL" id="OHX65797.1"/>
    </source>
</evidence>
<keyword evidence="3" id="KW-1185">Reference proteome</keyword>
<gene>
    <name evidence="2" type="ORF">NH26_05250</name>
</gene>
<keyword evidence="1" id="KW-1133">Transmembrane helix</keyword>